<comment type="caution">
    <text evidence="15">The sequence shown here is derived from an EMBL/GenBank/DDBJ whole genome shotgun (WGS) entry which is preliminary data.</text>
</comment>
<dbReference type="SUPFAM" id="SSF52540">
    <property type="entry name" value="P-loop containing nucleoside triphosphate hydrolases"/>
    <property type="match status" value="1"/>
</dbReference>
<feature type="compositionally biased region" description="Low complexity" evidence="12">
    <location>
        <begin position="994"/>
        <end position="1008"/>
    </location>
</feature>
<dbReference type="Pfam" id="PF00580">
    <property type="entry name" value="UvrD-helicase"/>
    <property type="match status" value="1"/>
</dbReference>
<feature type="compositionally biased region" description="Polar residues" evidence="12">
    <location>
        <begin position="1023"/>
        <end position="1046"/>
    </location>
</feature>
<dbReference type="AlphaFoldDB" id="A0A8S0WVS3"/>
<dbReference type="Proteomes" id="UP000467700">
    <property type="component" value="Unassembled WGS sequence"/>
</dbReference>
<comment type="similarity">
    <text evidence="1">Belongs to the helicase family. UvrD subfamily.</text>
</comment>
<keyword evidence="4 11" id="KW-0347">Helicase</keyword>
<dbReference type="Pfam" id="PF13361">
    <property type="entry name" value="UvrD_C"/>
    <property type="match status" value="1"/>
</dbReference>
<dbReference type="Gene3D" id="3.40.50.300">
    <property type="entry name" value="P-loop containing nucleotide triphosphate hydrolases"/>
    <property type="match status" value="2"/>
</dbReference>
<evidence type="ECO:0000256" key="12">
    <source>
        <dbReference type="SAM" id="MobiDB-lite"/>
    </source>
</evidence>
<evidence type="ECO:0000256" key="4">
    <source>
        <dbReference type="ARBA" id="ARBA00022806"/>
    </source>
</evidence>
<evidence type="ECO:0000256" key="1">
    <source>
        <dbReference type="ARBA" id="ARBA00009922"/>
    </source>
</evidence>
<dbReference type="InterPro" id="IPR014017">
    <property type="entry name" value="DNA_helicase_UvrD-like_C"/>
</dbReference>
<dbReference type="GO" id="GO:0003677">
    <property type="term" value="F:DNA binding"/>
    <property type="evidence" value="ECO:0007669"/>
    <property type="project" value="UniProtKB-KW"/>
</dbReference>
<dbReference type="Gene3D" id="1.10.486.10">
    <property type="entry name" value="PCRA, domain 4"/>
    <property type="match status" value="1"/>
</dbReference>
<protein>
    <recommendedName>
        <fullName evidence="9">DNA 3'-5' helicase</fullName>
        <ecNumber evidence="9">5.6.2.4</ecNumber>
    </recommendedName>
</protein>
<feature type="binding site" evidence="11">
    <location>
        <begin position="49"/>
        <end position="56"/>
    </location>
    <ligand>
        <name>ATP</name>
        <dbReference type="ChEBI" id="CHEBI:30616"/>
    </ligand>
</feature>
<feature type="domain" description="UvrD-like helicase C-terminal" evidence="14">
    <location>
        <begin position="326"/>
        <end position="626"/>
    </location>
</feature>
<evidence type="ECO:0000313" key="16">
    <source>
        <dbReference type="Proteomes" id="UP000467700"/>
    </source>
</evidence>
<reference evidence="15 16" key="1">
    <citation type="submission" date="2020-01" db="EMBL/GenBank/DDBJ databases">
        <authorList>
            <person name="Gupta K D."/>
        </authorList>
    </citation>
    <scope>NUCLEOTIDE SEQUENCE [LARGE SCALE GENOMIC DNA]</scope>
</reference>
<keyword evidence="6" id="KW-0238">DNA-binding</keyword>
<accession>A0A8S0WVS3</accession>
<proteinExistence type="inferred from homology"/>
<keyword evidence="3 11" id="KW-0378">Hydrolase</keyword>
<keyword evidence="16" id="KW-1185">Reference proteome</keyword>
<dbReference type="InterPro" id="IPR027417">
    <property type="entry name" value="P-loop_NTPase"/>
</dbReference>
<evidence type="ECO:0000256" key="7">
    <source>
        <dbReference type="ARBA" id="ARBA00023235"/>
    </source>
</evidence>
<gene>
    <name evidence="15" type="ORF">AAE3_LOCUS9052</name>
</gene>
<dbReference type="PROSITE" id="PS51217">
    <property type="entry name" value="UVRD_HELICASE_CTER"/>
    <property type="match status" value="1"/>
</dbReference>
<dbReference type="GO" id="GO:0016787">
    <property type="term" value="F:hydrolase activity"/>
    <property type="evidence" value="ECO:0007669"/>
    <property type="project" value="UniProtKB-UniRule"/>
</dbReference>
<dbReference type="InterPro" id="IPR014016">
    <property type="entry name" value="UvrD-like_ATP-bd"/>
</dbReference>
<evidence type="ECO:0000256" key="11">
    <source>
        <dbReference type="PROSITE-ProRule" id="PRU00560"/>
    </source>
</evidence>
<dbReference type="InterPro" id="IPR013986">
    <property type="entry name" value="DExx_box_DNA_helicase_dom_sf"/>
</dbReference>
<comment type="catalytic activity">
    <reaction evidence="8">
        <text>Couples ATP hydrolysis with the unwinding of duplex DNA by translocating in the 3'-5' direction.</text>
        <dbReference type="EC" id="5.6.2.4"/>
    </reaction>
</comment>
<dbReference type="PANTHER" id="PTHR11070">
    <property type="entry name" value="UVRD / RECB / PCRA DNA HELICASE FAMILY MEMBER"/>
    <property type="match status" value="1"/>
</dbReference>
<dbReference type="PANTHER" id="PTHR11070:SF2">
    <property type="entry name" value="ATP-DEPENDENT DNA HELICASE SRS2"/>
    <property type="match status" value="1"/>
</dbReference>
<evidence type="ECO:0000256" key="6">
    <source>
        <dbReference type="ARBA" id="ARBA00023125"/>
    </source>
</evidence>
<evidence type="ECO:0000313" key="15">
    <source>
        <dbReference type="EMBL" id="CAA7266986.1"/>
    </source>
</evidence>
<dbReference type="OrthoDB" id="1470711at2759"/>
<evidence type="ECO:0000256" key="2">
    <source>
        <dbReference type="ARBA" id="ARBA00022741"/>
    </source>
</evidence>
<evidence type="ECO:0000256" key="10">
    <source>
        <dbReference type="ARBA" id="ARBA00048988"/>
    </source>
</evidence>
<evidence type="ECO:0000256" key="5">
    <source>
        <dbReference type="ARBA" id="ARBA00022840"/>
    </source>
</evidence>
<keyword evidence="2 11" id="KW-0547">Nucleotide-binding</keyword>
<evidence type="ECO:0000259" key="14">
    <source>
        <dbReference type="PROSITE" id="PS51217"/>
    </source>
</evidence>
<evidence type="ECO:0000256" key="9">
    <source>
        <dbReference type="ARBA" id="ARBA00034808"/>
    </source>
</evidence>
<evidence type="ECO:0000256" key="3">
    <source>
        <dbReference type="ARBA" id="ARBA00022801"/>
    </source>
</evidence>
<dbReference type="PROSITE" id="PS51198">
    <property type="entry name" value="UVRD_HELICASE_ATP_BIND"/>
    <property type="match status" value="1"/>
</dbReference>
<keyword evidence="5 11" id="KW-0067">ATP-binding</keyword>
<dbReference type="GO" id="GO:0005634">
    <property type="term" value="C:nucleus"/>
    <property type="evidence" value="ECO:0007669"/>
    <property type="project" value="TreeGrafter"/>
</dbReference>
<keyword evidence="7" id="KW-0413">Isomerase</keyword>
<sequence>MARKPSSATTTSSSITEEPIAPGFLLKYLNPAQLKAVQHEASIPLQILAGPGSGKTKVLTSRIAYLILVHGVPPAALCAVTFTNKAANEMRSRLCKLIGNEKTTMLKLGTFHSICARFLRMYSSAVGLIDNFTICDAEESKKLIISLMKPYKDYMVKHNILLTEGSAAVGISKAKAKGKTAAVVLKEAEEKDLKRRREYPVRREEDVKSIDRILAEVYVGYEKILQDNNALDFDDLLIYGVRLCTQHQESVLWCKHILVDEFQDTNTMQYELMKAIGIRHCLTVVGDPDQSIYGWRSAEVGNLGQMREDFPGTQQIFLEQNYRSTAAILRSCLAIVSEDTNRIAKSLHTTHPLGTTPFLCSFGDEKEEAGFIAAEIKRCVANMGGVLKWGDFVILMRFNALSRPIESALQKEGIPCRILGGHKFFERMEIKDLLAYLQLIDNPSFNPAFLRVVKIPPRGIGDRSIEEIAAQASKLKISQLELVERIHDGKVPDIKPPIKRKLVSFVKAIRALRALDEENTLPSEMIRKLLDLINYEDYLKKSQQDWESRWENVKELITFASEVETEGPKHDFSVIDADGNPIGPAEEQTILRQFLQSSMLSTEGDNETEDESKDKVTLSTCHSAKGLEWPVVIIPSVDNDTFPFYRTEDIDEERRLLYVACTRAQTLLYLLYSDKRQVAGKTKNKGLSEFVDDVKQKDDTLFTHDVPLFAPESRAVISKVLERPLPEEAEIKRRLAELDYEGDRVRPFFQTSNGFVSTVSLAGTKRSIMNVPLNPVNASAIYAAPDALATISATFMKDYNKKVPFSKSKRYAKPSASLNNSFATAAALHPASMGLLQHIDVFTAFDADRSAHPQGHNPESSRPGPRDIFQPPCQTLAHWSMPRSQPSFSTNATVVSAPAHPQNRTFHLHPSLTSSAPLASGSVASNVVKRKVELTAGNSQQASAKMQSTGPFLHPHYDQNRLPGECSSRPSARVASKPPKIQRTIPPTPSYETPSVSVISSTMASSPPRASHYTRPCPVSDLPSLQSLPRIQPSNSPQTNSLSAPQTVGVKRRLGMGRTTTGYSNKKFKPPL</sequence>
<dbReference type="GO" id="GO:0000725">
    <property type="term" value="P:recombinational repair"/>
    <property type="evidence" value="ECO:0007669"/>
    <property type="project" value="TreeGrafter"/>
</dbReference>
<evidence type="ECO:0000259" key="13">
    <source>
        <dbReference type="PROSITE" id="PS51198"/>
    </source>
</evidence>
<dbReference type="Gene3D" id="1.10.10.160">
    <property type="match status" value="1"/>
</dbReference>
<feature type="domain" description="UvrD-like helicase ATP-binding" evidence="13">
    <location>
        <begin position="28"/>
        <end position="325"/>
    </location>
</feature>
<feature type="region of interest" description="Disordered" evidence="12">
    <location>
        <begin position="964"/>
        <end position="1072"/>
    </location>
</feature>
<dbReference type="EC" id="5.6.2.4" evidence="9"/>
<feature type="region of interest" description="Disordered" evidence="12">
    <location>
        <begin position="849"/>
        <end position="870"/>
    </location>
</feature>
<dbReference type="GO" id="GO:0005524">
    <property type="term" value="F:ATP binding"/>
    <property type="evidence" value="ECO:0007669"/>
    <property type="project" value="UniProtKB-UniRule"/>
</dbReference>
<dbReference type="GO" id="GO:0043138">
    <property type="term" value="F:3'-5' DNA helicase activity"/>
    <property type="evidence" value="ECO:0007669"/>
    <property type="project" value="UniProtKB-EC"/>
</dbReference>
<organism evidence="15 16">
    <name type="scientific">Cyclocybe aegerita</name>
    <name type="common">Black poplar mushroom</name>
    <name type="synonym">Agrocybe aegerita</name>
    <dbReference type="NCBI Taxonomy" id="1973307"/>
    <lineage>
        <taxon>Eukaryota</taxon>
        <taxon>Fungi</taxon>
        <taxon>Dikarya</taxon>
        <taxon>Basidiomycota</taxon>
        <taxon>Agaricomycotina</taxon>
        <taxon>Agaricomycetes</taxon>
        <taxon>Agaricomycetidae</taxon>
        <taxon>Agaricales</taxon>
        <taxon>Agaricineae</taxon>
        <taxon>Bolbitiaceae</taxon>
        <taxon>Cyclocybe</taxon>
    </lineage>
</organism>
<dbReference type="CDD" id="cd17932">
    <property type="entry name" value="DEXQc_UvrD"/>
    <property type="match status" value="1"/>
</dbReference>
<name>A0A8S0WVS3_CYCAE</name>
<dbReference type="InterPro" id="IPR000212">
    <property type="entry name" value="DNA_helicase_UvrD/REP"/>
</dbReference>
<comment type="catalytic activity">
    <reaction evidence="10">
        <text>ATP + H2O = ADP + phosphate + H(+)</text>
        <dbReference type="Rhea" id="RHEA:13065"/>
        <dbReference type="ChEBI" id="CHEBI:15377"/>
        <dbReference type="ChEBI" id="CHEBI:15378"/>
        <dbReference type="ChEBI" id="CHEBI:30616"/>
        <dbReference type="ChEBI" id="CHEBI:43474"/>
        <dbReference type="ChEBI" id="CHEBI:456216"/>
        <dbReference type="EC" id="5.6.2.4"/>
    </reaction>
</comment>
<dbReference type="EMBL" id="CACVBS010000057">
    <property type="protein sequence ID" value="CAA7266986.1"/>
    <property type="molecule type" value="Genomic_DNA"/>
</dbReference>
<evidence type="ECO:0000256" key="8">
    <source>
        <dbReference type="ARBA" id="ARBA00034617"/>
    </source>
</evidence>